<organism evidence="2 3">
    <name type="scientific">Achlya hypogyna</name>
    <name type="common">Oomycete</name>
    <name type="synonym">Protoachlya hypogyna</name>
    <dbReference type="NCBI Taxonomy" id="1202772"/>
    <lineage>
        <taxon>Eukaryota</taxon>
        <taxon>Sar</taxon>
        <taxon>Stramenopiles</taxon>
        <taxon>Oomycota</taxon>
        <taxon>Saprolegniomycetes</taxon>
        <taxon>Saprolegniales</taxon>
        <taxon>Achlyaceae</taxon>
        <taxon>Achlya</taxon>
    </lineage>
</organism>
<proteinExistence type="predicted"/>
<accession>A0A1V9ZLF2</accession>
<evidence type="ECO:0000256" key="1">
    <source>
        <dbReference type="SAM" id="SignalP"/>
    </source>
</evidence>
<keyword evidence="1" id="KW-0732">Signal</keyword>
<reference evidence="2 3" key="1">
    <citation type="journal article" date="2014" name="Genome Biol. Evol.">
        <title>The secreted proteins of Achlya hypogyna and Thraustotheca clavata identify the ancestral oomycete secretome and reveal gene acquisitions by horizontal gene transfer.</title>
        <authorList>
            <person name="Misner I."/>
            <person name="Blouin N."/>
            <person name="Leonard G."/>
            <person name="Richards T.A."/>
            <person name="Lane C.E."/>
        </authorList>
    </citation>
    <scope>NUCLEOTIDE SEQUENCE [LARGE SCALE GENOMIC DNA]</scope>
    <source>
        <strain evidence="2 3">ATCC 48635</strain>
    </source>
</reference>
<dbReference type="PANTHER" id="PTHR33946:SF4">
    <property type="entry name" value="COAGULATION FACTOR XI"/>
    <property type="match status" value="1"/>
</dbReference>
<comment type="caution">
    <text evidence="2">The sequence shown here is derived from an EMBL/GenBank/DDBJ whole genome shotgun (WGS) entry which is preliminary data.</text>
</comment>
<evidence type="ECO:0000313" key="3">
    <source>
        <dbReference type="Proteomes" id="UP000243579"/>
    </source>
</evidence>
<evidence type="ECO:0008006" key="4">
    <source>
        <dbReference type="Google" id="ProtNLM"/>
    </source>
</evidence>
<dbReference type="Proteomes" id="UP000243579">
    <property type="component" value="Unassembled WGS sequence"/>
</dbReference>
<feature type="chain" id="PRO_5013139532" description="Secreted protein" evidence="1">
    <location>
        <begin position="21"/>
        <end position="440"/>
    </location>
</feature>
<dbReference type="AlphaFoldDB" id="A0A1V9ZLF2"/>
<dbReference type="EMBL" id="JNBR01000079">
    <property type="protein sequence ID" value="OQR98796.1"/>
    <property type="molecule type" value="Genomic_DNA"/>
</dbReference>
<keyword evidence="3" id="KW-1185">Reference proteome</keyword>
<name>A0A1V9ZLF2_ACHHY</name>
<protein>
    <recommendedName>
        <fullName evidence="4">Secreted protein</fullName>
    </recommendedName>
</protein>
<dbReference type="OrthoDB" id="64132at2759"/>
<evidence type="ECO:0000313" key="2">
    <source>
        <dbReference type="EMBL" id="OQR98796.1"/>
    </source>
</evidence>
<dbReference type="STRING" id="1202772.A0A1V9ZLF2"/>
<sequence length="440" mass="47528">MVRYISALALACLASSAASAEWTMKKVRSVQARVQATAPVYDTKKEAWVAIFQKGTDTFTQRYRAAMDTINTASVEGALMYVQAEGIDKSVNANCMRKVNMSYIWFYDITIVQPTAAVAEFGETAPMAEYCPFVALDLGMCTPIGTQIPAECKEIDGLDGFPKLGPCVGGEPRKDDPRAPYENNIWFSYPNSCYTKPFDRKDETCRQAQRGGLCEFGKEPDGVTCTFSFNVLGYIAIDDVVGITSMVNERTGKAFSGFREFCTAGLVEYDSTTKESIPFWKNPLNRTANEARSLAMMEMYNAMVNSSSGTMKPLPSVSALAKENPPCYETTKRCADAPNGCRRKLLAQVCEVCSSPAADCVKRPASAAPFPTLTKVERKVDDSKLISNTTGQFGKNSTGKGMSALDVKDLNAAAGTSAGISTTVSTALLLAAVTAVILHA</sequence>
<dbReference type="PANTHER" id="PTHR33946">
    <property type="match status" value="1"/>
</dbReference>
<gene>
    <name evidence="2" type="ORF">ACHHYP_07874</name>
</gene>
<feature type="signal peptide" evidence="1">
    <location>
        <begin position="1"/>
        <end position="20"/>
    </location>
</feature>